<sequence length="71" mass="7839">MLLVASLRLGGKLGVEELLVKFIKEGVNIQSEEKVVIKLHYSDEDSMTRPLLLVTASVDKMVLKETITVGL</sequence>
<proteinExistence type="predicted"/>
<accession>A0ACB9AMA4</accession>
<name>A0ACB9AMA4_CICIN</name>
<organism evidence="1 2">
    <name type="scientific">Cichorium intybus</name>
    <name type="common">Chicory</name>
    <dbReference type="NCBI Taxonomy" id="13427"/>
    <lineage>
        <taxon>Eukaryota</taxon>
        <taxon>Viridiplantae</taxon>
        <taxon>Streptophyta</taxon>
        <taxon>Embryophyta</taxon>
        <taxon>Tracheophyta</taxon>
        <taxon>Spermatophyta</taxon>
        <taxon>Magnoliopsida</taxon>
        <taxon>eudicotyledons</taxon>
        <taxon>Gunneridae</taxon>
        <taxon>Pentapetalae</taxon>
        <taxon>asterids</taxon>
        <taxon>campanulids</taxon>
        <taxon>Asterales</taxon>
        <taxon>Asteraceae</taxon>
        <taxon>Cichorioideae</taxon>
        <taxon>Cichorieae</taxon>
        <taxon>Cichoriinae</taxon>
        <taxon>Cichorium</taxon>
    </lineage>
</organism>
<gene>
    <name evidence="1" type="ORF">L2E82_41367</name>
</gene>
<reference evidence="1 2" key="2">
    <citation type="journal article" date="2022" name="Mol. Ecol. Resour.">
        <title>The genomes of chicory, endive, great burdock and yacon provide insights into Asteraceae paleo-polyploidization history and plant inulin production.</title>
        <authorList>
            <person name="Fan W."/>
            <person name="Wang S."/>
            <person name="Wang H."/>
            <person name="Wang A."/>
            <person name="Jiang F."/>
            <person name="Liu H."/>
            <person name="Zhao H."/>
            <person name="Xu D."/>
            <person name="Zhang Y."/>
        </authorList>
    </citation>
    <scope>NUCLEOTIDE SEQUENCE [LARGE SCALE GENOMIC DNA]</scope>
    <source>
        <strain evidence="2">cv. Punajuju</strain>
        <tissue evidence="1">Leaves</tissue>
    </source>
</reference>
<evidence type="ECO:0000313" key="1">
    <source>
        <dbReference type="EMBL" id="KAI3711352.1"/>
    </source>
</evidence>
<dbReference type="Proteomes" id="UP001055811">
    <property type="component" value="Linkage Group LG07"/>
</dbReference>
<comment type="caution">
    <text evidence="1">The sequence shown here is derived from an EMBL/GenBank/DDBJ whole genome shotgun (WGS) entry which is preliminary data.</text>
</comment>
<dbReference type="EMBL" id="CM042015">
    <property type="protein sequence ID" value="KAI3711352.1"/>
    <property type="molecule type" value="Genomic_DNA"/>
</dbReference>
<reference evidence="2" key="1">
    <citation type="journal article" date="2022" name="Mol. Ecol. Resour.">
        <title>The genomes of chicory, endive, great burdock and yacon provide insights into Asteraceae palaeo-polyploidization history and plant inulin production.</title>
        <authorList>
            <person name="Fan W."/>
            <person name="Wang S."/>
            <person name="Wang H."/>
            <person name="Wang A."/>
            <person name="Jiang F."/>
            <person name="Liu H."/>
            <person name="Zhao H."/>
            <person name="Xu D."/>
            <person name="Zhang Y."/>
        </authorList>
    </citation>
    <scope>NUCLEOTIDE SEQUENCE [LARGE SCALE GENOMIC DNA]</scope>
    <source>
        <strain evidence="2">cv. Punajuju</strain>
    </source>
</reference>
<protein>
    <submittedName>
        <fullName evidence="1">Uncharacterized protein</fullName>
    </submittedName>
</protein>
<evidence type="ECO:0000313" key="2">
    <source>
        <dbReference type="Proteomes" id="UP001055811"/>
    </source>
</evidence>
<keyword evidence="2" id="KW-1185">Reference proteome</keyword>